<dbReference type="PRINTS" id="PR00744">
    <property type="entry name" value="GLHYDRLASE37"/>
</dbReference>
<evidence type="ECO:0000313" key="3">
    <source>
        <dbReference type="EMBL" id="PZO37557.1"/>
    </source>
</evidence>
<dbReference type="PROSITE" id="PS00928">
    <property type="entry name" value="TREHALASE_2"/>
    <property type="match status" value="1"/>
</dbReference>
<dbReference type="GO" id="GO:0004555">
    <property type="term" value="F:alpha,alpha-trehalase activity"/>
    <property type="evidence" value="ECO:0007669"/>
    <property type="project" value="InterPro"/>
</dbReference>
<dbReference type="InterPro" id="IPR012341">
    <property type="entry name" value="6hp_glycosidase-like_sf"/>
</dbReference>
<evidence type="ECO:0000256" key="2">
    <source>
        <dbReference type="ARBA" id="ARBA00023295"/>
    </source>
</evidence>
<organism evidence="3 4">
    <name type="scientific">Shackletoniella antarctica</name>
    <dbReference type="NCBI Taxonomy" id="268115"/>
    <lineage>
        <taxon>Bacteria</taxon>
        <taxon>Bacillati</taxon>
        <taxon>Cyanobacteriota</taxon>
        <taxon>Cyanophyceae</taxon>
        <taxon>Oculatellales</taxon>
        <taxon>Oculatellaceae</taxon>
        <taxon>Shackletoniella</taxon>
    </lineage>
</organism>
<evidence type="ECO:0000313" key="4">
    <source>
        <dbReference type="Proteomes" id="UP000249081"/>
    </source>
</evidence>
<evidence type="ECO:0000256" key="1">
    <source>
        <dbReference type="ARBA" id="ARBA00022801"/>
    </source>
</evidence>
<dbReference type="InterPro" id="IPR001661">
    <property type="entry name" value="Glyco_hydro_37"/>
</dbReference>
<dbReference type="InterPro" id="IPR008928">
    <property type="entry name" value="6-hairpin_glycosidase_sf"/>
</dbReference>
<dbReference type="PANTHER" id="PTHR23403:SF6">
    <property type="entry name" value="CYTOSOLIC NEUTRAL TREHALASE-RELATED"/>
    <property type="match status" value="1"/>
</dbReference>
<name>A0A2W4W250_9CYAN</name>
<comment type="caution">
    <text evidence="3">The sequence shown here is derived from an EMBL/GenBank/DDBJ whole genome shotgun (WGS) entry which is preliminary data.</text>
</comment>
<sequence>MTLAKPTVLESPTLAAVKAYIRDQWHELTRSHDHILDAAYDEKIAHEKNGPWLIYVSGQEDAEQIAAHLSQFVTPEEMANIAVKPLPLESDQISGHGLLYLPGEYVVPGGRFNELYGWDSYFIVLGLLHDQEFALAKSLIEQLLYEVKHYGTVLNANRTYYLNRSQPPVLSRMVLEWFDRCHDKDWLTDTLPQLESYYYYWAVPPHLNQATGLSRYYAVADGPAPEVLYSERDEAGRSHFDRVREFYRTNTVTDYDASLYYDREADELTDLFYKGDRAMRESGLDPTNRFGPFSVDVIHYAPVCLNVLLYQMEHDIAHIYDIIEIPELAHQWRDRADRRQCLVDQYLWDEDSGFYLDYNFRSSCHRRYEYATAFYPLWGGLASPEQAQRVVDNLHRFEAPGGLRTSNFVSGNQWDAPFGWAPLQYFAVKGLLRYGYKTEALRLAEKFVAMLVKDFERCGVLLEKYDIEKCTGDVSGAIEFGYSSNEVGFGWTNGVFLELLDILEQG</sequence>
<dbReference type="PANTHER" id="PTHR23403">
    <property type="entry name" value="TREHALASE"/>
    <property type="match status" value="1"/>
</dbReference>
<dbReference type="EMBL" id="QBMN01000120">
    <property type="protein sequence ID" value="PZO37557.1"/>
    <property type="molecule type" value="Genomic_DNA"/>
</dbReference>
<dbReference type="SUPFAM" id="SSF48208">
    <property type="entry name" value="Six-hairpin glycosidases"/>
    <property type="match status" value="1"/>
</dbReference>
<dbReference type="Gene3D" id="1.50.10.10">
    <property type="match status" value="1"/>
</dbReference>
<keyword evidence="1" id="KW-0378">Hydrolase</keyword>
<dbReference type="GO" id="GO:0005993">
    <property type="term" value="P:trehalose catabolic process"/>
    <property type="evidence" value="ECO:0007669"/>
    <property type="project" value="TreeGrafter"/>
</dbReference>
<keyword evidence="2" id="KW-0326">Glycosidase</keyword>
<gene>
    <name evidence="3" type="ORF">DCF17_15825</name>
</gene>
<dbReference type="InterPro" id="IPR018232">
    <property type="entry name" value="Glyco_hydro_37_CS"/>
</dbReference>
<dbReference type="AlphaFoldDB" id="A0A2W4W250"/>
<dbReference type="Proteomes" id="UP000249081">
    <property type="component" value="Unassembled WGS sequence"/>
</dbReference>
<proteinExistence type="predicted"/>
<reference evidence="3 4" key="2">
    <citation type="submission" date="2018-06" db="EMBL/GenBank/DDBJ databases">
        <title>Metagenomic assembly of (sub)arctic Cyanobacteria and their associated microbiome from non-axenic cultures.</title>
        <authorList>
            <person name="Baurain D."/>
        </authorList>
    </citation>
    <scope>NUCLEOTIDE SEQUENCE [LARGE SCALE GENOMIC DNA]</scope>
    <source>
        <strain evidence="3">ULC041bin1</strain>
    </source>
</reference>
<dbReference type="PROSITE" id="PS00927">
    <property type="entry name" value="TREHALASE_1"/>
    <property type="match status" value="1"/>
</dbReference>
<accession>A0A2W4W250</accession>
<reference evidence="4" key="1">
    <citation type="submission" date="2018-04" db="EMBL/GenBank/DDBJ databases">
        <authorList>
            <person name="Cornet L."/>
        </authorList>
    </citation>
    <scope>NUCLEOTIDE SEQUENCE [LARGE SCALE GENOMIC DNA]</scope>
</reference>
<protein>
    <submittedName>
        <fullName evidence="3">Alpha,alpha-trehalase</fullName>
    </submittedName>
</protein>
<dbReference type="Pfam" id="PF01204">
    <property type="entry name" value="Trehalase"/>
    <property type="match status" value="1"/>
</dbReference>